<feature type="region of interest" description="Disordered" evidence="1">
    <location>
        <begin position="14"/>
        <end position="88"/>
    </location>
</feature>
<reference evidence="3" key="1">
    <citation type="submission" date="2025-08" db="UniProtKB">
        <authorList>
            <consortium name="RefSeq"/>
        </authorList>
    </citation>
    <scope>IDENTIFICATION</scope>
</reference>
<evidence type="ECO:0000256" key="1">
    <source>
        <dbReference type="SAM" id="MobiDB-lite"/>
    </source>
</evidence>
<evidence type="ECO:0000313" key="2">
    <source>
        <dbReference type="Proteomes" id="UP000515180"/>
    </source>
</evidence>
<evidence type="ECO:0000313" key="3">
    <source>
        <dbReference type="RefSeq" id="XP_033174300.1"/>
    </source>
</evidence>
<name>A0A6P8KV42_BOMIM</name>
<accession>A0A6P8KV42</accession>
<sequence>MVFKNDQKLRIQERSQTCFQQGSEDHRQNDAQNVHSEYSYSIQQTSPSYFNKPERYRHCREESTKHSDDRKKVRKCGKASVEDFEDRKKSAESEKLSTKCFEEHKKLTEADCQRSSKDFEYYKQRQFDQTRSSKVFHAYDQDDRKSPVQKADKKESKILSKMDRIMVCVQKHSSDIIKSFLPKRAENLEQKNSRCSKDACSNSSNLHEDILPDPAPPKSIHWSEKMRISQHKKKHSPPICPSPIVFIPHQQSSKKKLKAEVSRDLQAGGLQHSSTNSPSCVEYRTKRGSSNSRSSTQDSYLSRKTRCDDGDKKCFSTRKYTKSQTSFVAYKSGSCEKSENPCQVENVNDSKGDVSSLKYGLSKRPNPKEMQTTYMNRKPDEVKTRSLKKSEETYLPIRKKRKCFKGTGEWKEQKYQVRLKIFKSKNGLDPCSPTVIEVKRNDRSFIEEIKRPRLSPVHREISKLLEHPCNFKCCRLNDIVKTKKRIKKGKGKVTKRKKCP</sequence>
<dbReference type="AlphaFoldDB" id="A0A6P8KV42"/>
<feature type="region of interest" description="Disordered" evidence="1">
    <location>
        <begin position="266"/>
        <end position="308"/>
    </location>
</feature>
<gene>
    <name evidence="3" type="primary">LOC112214163</name>
</gene>
<protein>
    <submittedName>
        <fullName evidence="3">Uncharacterized protein LOC112214163</fullName>
    </submittedName>
</protein>
<feature type="region of interest" description="Disordered" evidence="1">
    <location>
        <begin position="191"/>
        <end position="245"/>
    </location>
</feature>
<proteinExistence type="predicted"/>
<dbReference type="Proteomes" id="UP000515180">
    <property type="component" value="Unplaced"/>
</dbReference>
<feature type="compositionally biased region" description="Polar residues" evidence="1">
    <location>
        <begin position="30"/>
        <end position="49"/>
    </location>
</feature>
<feature type="region of interest" description="Disordered" evidence="1">
    <location>
        <begin position="346"/>
        <end position="368"/>
    </location>
</feature>
<keyword evidence="2" id="KW-1185">Reference proteome</keyword>
<organism evidence="2 3">
    <name type="scientific">Bombus impatiens</name>
    <name type="common">Bumblebee</name>
    <dbReference type="NCBI Taxonomy" id="132113"/>
    <lineage>
        <taxon>Eukaryota</taxon>
        <taxon>Metazoa</taxon>
        <taxon>Ecdysozoa</taxon>
        <taxon>Arthropoda</taxon>
        <taxon>Hexapoda</taxon>
        <taxon>Insecta</taxon>
        <taxon>Pterygota</taxon>
        <taxon>Neoptera</taxon>
        <taxon>Endopterygota</taxon>
        <taxon>Hymenoptera</taxon>
        <taxon>Apocrita</taxon>
        <taxon>Aculeata</taxon>
        <taxon>Apoidea</taxon>
        <taxon>Anthophila</taxon>
        <taxon>Apidae</taxon>
        <taxon>Bombus</taxon>
        <taxon>Pyrobombus</taxon>
    </lineage>
</organism>
<dbReference type="RefSeq" id="XP_033174300.1">
    <property type="nucleotide sequence ID" value="XM_033318409.1"/>
</dbReference>
<dbReference type="GeneID" id="112214163"/>
<feature type="compositionally biased region" description="Polar residues" evidence="1">
    <location>
        <begin position="288"/>
        <end position="302"/>
    </location>
</feature>
<feature type="compositionally biased region" description="Basic and acidic residues" evidence="1">
    <location>
        <begin position="52"/>
        <end position="71"/>
    </location>
</feature>
<dbReference type="OrthoDB" id="7555190at2759"/>